<proteinExistence type="inferred from homology"/>
<feature type="transmembrane region" description="Helical" evidence="8">
    <location>
        <begin position="6"/>
        <end position="23"/>
    </location>
</feature>
<dbReference type="OrthoDB" id="416973at2"/>
<dbReference type="NCBIfam" id="TIGR01972">
    <property type="entry name" value="NDH_I_M"/>
    <property type="match status" value="1"/>
</dbReference>
<feature type="transmembrane region" description="Helical" evidence="8">
    <location>
        <begin position="271"/>
        <end position="291"/>
    </location>
</feature>
<dbReference type="PRINTS" id="PR01437">
    <property type="entry name" value="NUOXDRDTASE4"/>
</dbReference>
<feature type="transmembrane region" description="Helical" evidence="8">
    <location>
        <begin position="451"/>
        <end position="469"/>
    </location>
</feature>
<evidence type="ECO:0000256" key="5">
    <source>
        <dbReference type="ARBA" id="ARBA00023136"/>
    </source>
</evidence>
<keyword evidence="11" id="KW-1185">Reference proteome</keyword>
<dbReference type="eggNOG" id="COG1008">
    <property type="taxonomic scope" value="Bacteria"/>
</dbReference>
<evidence type="ECO:0000256" key="6">
    <source>
        <dbReference type="ARBA" id="ARBA00025624"/>
    </source>
</evidence>
<dbReference type="STRING" id="1183438.GKIL_4005"/>
<comment type="subcellular location">
    <subcellularLocation>
        <location evidence="1">Endomembrane system</location>
        <topology evidence="1">Multi-pass membrane protein</topology>
    </subcellularLocation>
    <subcellularLocation>
        <location evidence="7">Membrane</location>
        <topology evidence="7">Multi-pass membrane protein</topology>
    </subcellularLocation>
</comment>
<organism evidence="10 11">
    <name type="scientific">Gloeobacter kilaueensis (strain ATCC BAA-2537 / CCAP 1431/1 / ULC 316 / JS1)</name>
    <dbReference type="NCBI Taxonomy" id="1183438"/>
    <lineage>
        <taxon>Bacteria</taxon>
        <taxon>Bacillati</taxon>
        <taxon>Cyanobacteriota</taxon>
        <taxon>Cyanophyceae</taxon>
        <taxon>Gloeobacterales</taxon>
        <taxon>Gloeobacteraceae</taxon>
        <taxon>Gloeobacter</taxon>
    </lineage>
</organism>
<dbReference type="RefSeq" id="WP_023175588.1">
    <property type="nucleotide sequence ID" value="NC_022600.1"/>
</dbReference>
<dbReference type="Pfam" id="PF00361">
    <property type="entry name" value="Proton_antipo_M"/>
    <property type="match status" value="1"/>
</dbReference>
<gene>
    <name evidence="10" type="primary">ndhD</name>
    <name evidence="10" type="ORF">GKIL_4005</name>
</gene>
<dbReference type="GO" id="GO:0048039">
    <property type="term" value="F:ubiquinone binding"/>
    <property type="evidence" value="ECO:0007669"/>
    <property type="project" value="TreeGrafter"/>
</dbReference>
<feature type="transmembrane region" description="Helical" evidence="8">
    <location>
        <begin position="30"/>
        <end position="49"/>
    </location>
</feature>
<evidence type="ECO:0000259" key="9">
    <source>
        <dbReference type="Pfam" id="PF00361"/>
    </source>
</evidence>
<keyword evidence="5 8" id="KW-0472">Membrane</keyword>
<sequence>MLSTLIWLPVAGAVAIGFWPNLGATRARQAALAVSAALLLWTGWLFFQFQPSSAAMQFSEFVPWIEPLGLNYSLGVDGLSLLMLALNALLGWVAVYTSSRTIERPQLYYALLLLVTAGLAGAFTAQNLLLFLLFYELELVPLFLLILLWGSSPKRAYAAMKFLTYTAVSGFLLLGAFLSIGVLGGAAAFALDSDIARTLPLTAQLVILTLLLLGFGIKTPLFPLHTWLPDAYCEASAPVAILLGGVLAKLGTYGLLRFGLGLFPETWNLTAPGLATLGAISAIYGAFAAIAQKDIKRMVAYSSIGHMGYVLLGLAAETPLSLLGAVLQMVSHGLILAVLFYLVGIIEEKAGTRDLDVLNGLMNPVRGLPLASALLVLAGMASAGIPGLVGFIAEFLVLQGSFPVFPVATLLCVVCSGLTAVYFVILLSRTCFGRLDNSRAYYPTIRWSERIPALVLVALIFVLGIQPSWLTHWSESTTDALAAAVPRPVPVAKLSLH</sequence>
<feature type="transmembrane region" description="Helical" evidence="8">
    <location>
        <begin position="131"/>
        <end position="150"/>
    </location>
</feature>
<feature type="transmembrane region" description="Helical" evidence="8">
    <location>
        <begin position="405"/>
        <end position="430"/>
    </location>
</feature>
<reference evidence="10 11" key="1">
    <citation type="journal article" date="2013" name="PLoS ONE">
        <title>Cultivation and Complete Genome Sequencing of Gloeobacter kilaueensis sp. nov., from a Lava Cave in Kilauea Caldera, Hawai'i.</title>
        <authorList>
            <person name="Saw J.H."/>
            <person name="Schatz M."/>
            <person name="Brown M.V."/>
            <person name="Kunkel D.D."/>
            <person name="Foster J.S."/>
            <person name="Shick H."/>
            <person name="Christensen S."/>
            <person name="Hou S."/>
            <person name="Wan X."/>
            <person name="Donachie S.P."/>
        </authorList>
    </citation>
    <scope>NUCLEOTIDE SEQUENCE [LARGE SCALE GENOMIC DNA]</scope>
    <source>
        <strain evidence="11">JS</strain>
    </source>
</reference>
<dbReference type="EC" id="1.6.5.3" evidence="10"/>
<dbReference type="InterPro" id="IPR003918">
    <property type="entry name" value="NADH_UbQ_OxRdtase"/>
</dbReference>
<feature type="domain" description="NADH:quinone oxidoreductase/Mrp antiporter transmembrane" evidence="9">
    <location>
        <begin position="125"/>
        <end position="417"/>
    </location>
</feature>
<dbReference type="KEGG" id="glj:GKIL_4005"/>
<feature type="transmembrane region" description="Helical" evidence="8">
    <location>
        <begin position="298"/>
        <end position="316"/>
    </location>
</feature>
<dbReference type="InterPro" id="IPR010227">
    <property type="entry name" value="NADH_Q_OxRdtase_chainM/4"/>
</dbReference>
<feature type="transmembrane region" description="Helical" evidence="8">
    <location>
        <begin position="231"/>
        <end position="251"/>
    </location>
</feature>
<dbReference type="PANTHER" id="PTHR43507">
    <property type="entry name" value="NADH-UBIQUINONE OXIDOREDUCTASE CHAIN 4"/>
    <property type="match status" value="1"/>
</dbReference>
<comment type="function">
    <text evidence="6">NDH-1 shuttles electrons from NAD(P)H, via FMN and iron-sulfur (Fe-S) centers, to quinones in the respiratory chain. The immediate electron acceptor for the enzyme in this species is believed to be plastoquinone. Couples the redox reaction to proton translocation (for every two electrons transferred, four hydrogen ions are translocated across the cytoplasmic membrane), and thus conserves the redox energy in a proton gradient.</text>
</comment>
<dbReference type="GO" id="GO:0016020">
    <property type="term" value="C:membrane"/>
    <property type="evidence" value="ECO:0007669"/>
    <property type="project" value="UniProtKB-SubCell"/>
</dbReference>
<dbReference type="PANTHER" id="PTHR43507:SF21">
    <property type="entry name" value="NAD(P)H-QUINONE OXIDOREDUCTASE CHAIN 4, CHLOROPLASTIC"/>
    <property type="match status" value="1"/>
</dbReference>
<name>U5QMV3_GLOK1</name>
<evidence type="ECO:0000256" key="7">
    <source>
        <dbReference type="RuleBase" id="RU000320"/>
    </source>
</evidence>
<keyword evidence="3 7" id="KW-0812">Transmembrane</keyword>
<accession>U5QMV3</accession>
<evidence type="ECO:0000256" key="3">
    <source>
        <dbReference type="ARBA" id="ARBA00022692"/>
    </source>
</evidence>
<protein>
    <submittedName>
        <fullName evidence="10">NAD(P)H-quinone oxidoreductase subunit 4</fullName>
        <ecNumber evidence="10">1.6.5.3</ecNumber>
    </submittedName>
</protein>
<dbReference type="GO" id="GO:0042773">
    <property type="term" value="P:ATP synthesis coupled electron transport"/>
    <property type="evidence" value="ECO:0007669"/>
    <property type="project" value="InterPro"/>
</dbReference>
<evidence type="ECO:0000256" key="1">
    <source>
        <dbReference type="ARBA" id="ARBA00004127"/>
    </source>
</evidence>
<dbReference type="HOGENOM" id="CLU_007100_4_4_3"/>
<keyword evidence="10" id="KW-0560">Oxidoreductase</keyword>
<dbReference type="Proteomes" id="UP000017396">
    <property type="component" value="Chromosome"/>
</dbReference>
<evidence type="ECO:0000256" key="8">
    <source>
        <dbReference type="SAM" id="Phobius"/>
    </source>
</evidence>
<evidence type="ECO:0000256" key="4">
    <source>
        <dbReference type="ARBA" id="ARBA00022989"/>
    </source>
</evidence>
<feature type="transmembrane region" description="Helical" evidence="8">
    <location>
        <begin position="322"/>
        <end position="346"/>
    </location>
</feature>
<evidence type="ECO:0000256" key="2">
    <source>
        <dbReference type="ARBA" id="ARBA00009025"/>
    </source>
</evidence>
<feature type="transmembrane region" description="Helical" evidence="8">
    <location>
        <begin position="69"/>
        <end position="95"/>
    </location>
</feature>
<dbReference type="GO" id="GO:0015990">
    <property type="term" value="P:electron transport coupled proton transport"/>
    <property type="evidence" value="ECO:0007669"/>
    <property type="project" value="TreeGrafter"/>
</dbReference>
<dbReference type="GO" id="GO:0003954">
    <property type="term" value="F:NADH dehydrogenase activity"/>
    <property type="evidence" value="ECO:0007669"/>
    <property type="project" value="TreeGrafter"/>
</dbReference>
<dbReference type="PATRIC" id="fig|1183438.3.peg.3942"/>
<dbReference type="GO" id="GO:0008137">
    <property type="term" value="F:NADH dehydrogenase (ubiquinone) activity"/>
    <property type="evidence" value="ECO:0007669"/>
    <property type="project" value="InterPro"/>
</dbReference>
<keyword evidence="4 8" id="KW-1133">Transmembrane helix</keyword>
<evidence type="ECO:0000313" key="11">
    <source>
        <dbReference type="Proteomes" id="UP000017396"/>
    </source>
</evidence>
<feature type="transmembrane region" description="Helical" evidence="8">
    <location>
        <begin position="107"/>
        <end position="125"/>
    </location>
</feature>
<dbReference type="EMBL" id="CP003587">
    <property type="protein sequence ID" value="AGY60251.1"/>
    <property type="molecule type" value="Genomic_DNA"/>
</dbReference>
<feature type="transmembrane region" description="Helical" evidence="8">
    <location>
        <begin position="162"/>
        <end position="189"/>
    </location>
</feature>
<feature type="transmembrane region" description="Helical" evidence="8">
    <location>
        <begin position="367"/>
        <end position="393"/>
    </location>
</feature>
<comment type="similarity">
    <text evidence="2">Belongs to the complex I subunit 4 family.</text>
</comment>
<dbReference type="NCBIfam" id="NF005611">
    <property type="entry name" value="PRK07363.1"/>
    <property type="match status" value="1"/>
</dbReference>
<dbReference type="InterPro" id="IPR001750">
    <property type="entry name" value="ND/Mrp_TM"/>
</dbReference>
<dbReference type="AlphaFoldDB" id="U5QMV3"/>
<feature type="transmembrane region" description="Helical" evidence="8">
    <location>
        <begin position="201"/>
        <end position="219"/>
    </location>
</feature>
<dbReference type="GO" id="GO:0012505">
    <property type="term" value="C:endomembrane system"/>
    <property type="evidence" value="ECO:0007669"/>
    <property type="project" value="UniProtKB-SubCell"/>
</dbReference>
<evidence type="ECO:0000313" key="10">
    <source>
        <dbReference type="EMBL" id="AGY60251.1"/>
    </source>
</evidence>